<gene>
    <name evidence="2" type="ORF">CB5_LOCUS4776</name>
</gene>
<feature type="region of interest" description="Disordered" evidence="1">
    <location>
        <begin position="1"/>
        <end position="26"/>
    </location>
</feature>
<dbReference type="AlphaFoldDB" id="A0A6V7NSM5"/>
<protein>
    <submittedName>
        <fullName evidence="2">Uncharacterized protein</fullName>
    </submittedName>
</protein>
<sequence length="127" mass="13439">MIHSSQWVRPTKGKARPTRSKGGNKASSFTLANYATRLGFESIIRGIPCIAGLEVKDVSQASQPQIHLTIGSDSQVPGDVRLVSLARHPDPGSAETHLTLPADNLALIPSVTPRLSRGSPILGLLPS</sequence>
<name>A0A6V7NSM5_ANACO</name>
<evidence type="ECO:0000313" key="2">
    <source>
        <dbReference type="EMBL" id="CAD1821565.1"/>
    </source>
</evidence>
<dbReference type="EMBL" id="LR862141">
    <property type="protein sequence ID" value="CAD1821565.1"/>
    <property type="molecule type" value="Genomic_DNA"/>
</dbReference>
<proteinExistence type="predicted"/>
<evidence type="ECO:0000256" key="1">
    <source>
        <dbReference type="SAM" id="MobiDB-lite"/>
    </source>
</evidence>
<reference evidence="2" key="1">
    <citation type="submission" date="2020-07" db="EMBL/GenBank/DDBJ databases">
        <authorList>
            <person name="Lin J."/>
        </authorList>
    </citation>
    <scope>NUCLEOTIDE SEQUENCE</scope>
</reference>
<organism evidence="2">
    <name type="scientific">Ananas comosus var. bracteatus</name>
    <name type="common">red pineapple</name>
    <dbReference type="NCBI Taxonomy" id="296719"/>
    <lineage>
        <taxon>Eukaryota</taxon>
        <taxon>Viridiplantae</taxon>
        <taxon>Streptophyta</taxon>
        <taxon>Embryophyta</taxon>
        <taxon>Tracheophyta</taxon>
        <taxon>Spermatophyta</taxon>
        <taxon>Magnoliopsida</taxon>
        <taxon>Liliopsida</taxon>
        <taxon>Poales</taxon>
        <taxon>Bromeliaceae</taxon>
        <taxon>Bromelioideae</taxon>
        <taxon>Ananas</taxon>
    </lineage>
</organism>
<accession>A0A6V7NSM5</accession>